<dbReference type="InterPro" id="IPR011579">
    <property type="entry name" value="ATPase_dom"/>
</dbReference>
<dbReference type="PANTHER" id="PTHR34704">
    <property type="entry name" value="ATPASE"/>
    <property type="match status" value="1"/>
</dbReference>
<dbReference type="GO" id="GO:0005524">
    <property type="term" value="F:ATP binding"/>
    <property type="evidence" value="ECO:0007669"/>
    <property type="project" value="InterPro"/>
</dbReference>
<feature type="domain" description="ATPase" evidence="1">
    <location>
        <begin position="7"/>
        <end position="213"/>
    </location>
</feature>
<dbReference type="PANTHER" id="PTHR34704:SF1">
    <property type="entry name" value="ATPASE"/>
    <property type="match status" value="1"/>
</dbReference>
<dbReference type="Pfam" id="PF01637">
    <property type="entry name" value="ATPase_2"/>
    <property type="match status" value="1"/>
</dbReference>
<name>A0A841EPY2_9BACT</name>
<evidence type="ECO:0000313" key="3">
    <source>
        <dbReference type="Proteomes" id="UP000524404"/>
    </source>
</evidence>
<evidence type="ECO:0000259" key="1">
    <source>
        <dbReference type="Pfam" id="PF01637"/>
    </source>
</evidence>
<evidence type="ECO:0000313" key="2">
    <source>
        <dbReference type="EMBL" id="MBB6002778.1"/>
    </source>
</evidence>
<organism evidence="2 3">
    <name type="scientific">Arcicella rosea</name>
    <dbReference type="NCBI Taxonomy" id="502909"/>
    <lineage>
        <taxon>Bacteria</taxon>
        <taxon>Pseudomonadati</taxon>
        <taxon>Bacteroidota</taxon>
        <taxon>Cytophagia</taxon>
        <taxon>Cytophagales</taxon>
        <taxon>Flectobacillaceae</taxon>
        <taxon>Arcicella</taxon>
    </lineage>
</organism>
<dbReference type="SUPFAM" id="SSF46785">
    <property type="entry name" value="Winged helix' DNA-binding domain"/>
    <property type="match status" value="1"/>
</dbReference>
<dbReference type="Proteomes" id="UP000524404">
    <property type="component" value="Unassembled WGS sequence"/>
</dbReference>
<accession>A0A841EPY2</accession>
<dbReference type="SUPFAM" id="SSF52540">
    <property type="entry name" value="P-loop containing nucleoside triphosphate hydrolases"/>
    <property type="match status" value="1"/>
</dbReference>
<gene>
    <name evidence="2" type="ORF">HNP25_001430</name>
</gene>
<dbReference type="InterPro" id="IPR036390">
    <property type="entry name" value="WH_DNA-bd_sf"/>
</dbReference>
<keyword evidence="3" id="KW-1185">Reference proteome</keyword>
<proteinExistence type="predicted"/>
<dbReference type="InterPro" id="IPR027417">
    <property type="entry name" value="P-loop_NTPase"/>
</dbReference>
<reference evidence="2 3" key="1">
    <citation type="submission" date="2020-08" db="EMBL/GenBank/DDBJ databases">
        <title>Functional genomics of gut bacteria from endangered species of beetles.</title>
        <authorList>
            <person name="Carlos-Shanley C."/>
        </authorList>
    </citation>
    <scope>NUCLEOTIDE SEQUENCE [LARGE SCALE GENOMIC DNA]</scope>
    <source>
        <strain evidence="2 3">S00070</strain>
    </source>
</reference>
<dbReference type="EMBL" id="JACHKT010000007">
    <property type="protein sequence ID" value="MBB6002778.1"/>
    <property type="molecule type" value="Genomic_DNA"/>
</dbReference>
<dbReference type="AlphaFoldDB" id="A0A841EPY2"/>
<dbReference type="Gene3D" id="3.40.50.300">
    <property type="entry name" value="P-loop containing nucleotide triphosphate hydrolases"/>
    <property type="match status" value="1"/>
</dbReference>
<protein>
    <submittedName>
        <fullName evidence="2">AAA+ ATPase superfamily predicted ATPase</fullName>
    </submittedName>
</protein>
<comment type="caution">
    <text evidence="2">The sequence shown here is derived from an EMBL/GenBank/DDBJ whole genome shotgun (WGS) entry which is preliminary data.</text>
</comment>
<dbReference type="RefSeq" id="WP_184132443.1">
    <property type="nucleotide sequence ID" value="NZ_JACHKT010000007.1"/>
</dbReference>
<sequence length="472" mass="53919">MANIIGRENELTTLRALQLSEKSEFVAVYGRRRVGKTFLVRTAFEGQFVFQVTGLGNANLSQQLTNFHIALQKAYKNTPISQATDWLTAFQQLISYLENTKNPKKYIFIDELPWFDTPNSGFIQALEHFWNSWASSRNDIVLIVCGSAASWMLNKLINNKGGLHNRVTKRLKVVPFTLTECEIFLRNKHSVLDRYQITQLYMVMGGIPYYWEEVSSSLSASQNIEQICFSENGLLRTEFSNLYASLFKNAEKHISIVNCLAQKAKGLTRDDILKATKLTNAGSTTRILDELEESGFIRKYLPFGNKSKNSLYQLVDFYTLFYLKFINGTQTIDQNHWINTIDNPKHRAWSGYAFEQVCLYHIQCIKQALGISGIQTATSAWRSSNAENGSQVDLVIDRRDQVINLCEMKYSINPFVIDKKYANELQHKIGTFKTETKTRKSVFLTLITTFGVQTNNYSAGLVQNSLTMDCLF</sequence>